<protein>
    <recommendedName>
        <fullName evidence="3">DNA-directed DNA polymerase family A palm domain-containing protein</fullName>
    </recommendedName>
</protein>
<sequence length="235" mass="25912">LQSKGDTSQFKGLHYEEMSNTQTEALATYCKKDVQIETDLFRSLLPRLSNPTVEIPIARHTLGLYLSPSFAFDFKKAKYLTASMHLALLEMANATGYTKKELSGNLSFVKLLKKILPKNETVPTKFGKPGKNMTKLLGMPGVIPAFAKDDVGFQDLLVHFDIKVRNLCKARQAVKSWPLHIKRINNMAGQATASDGLLRVPLHYYGGHTGRWSGGEGINLQNLGSRGRAGSGTHP</sequence>
<accession>X1D9T7</accession>
<evidence type="ECO:0008006" key="3">
    <source>
        <dbReference type="Google" id="ProtNLM"/>
    </source>
</evidence>
<gene>
    <name evidence="2" type="ORF">S01H4_57061</name>
</gene>
<proteinExistence type="predicted"/>
<feature type="region of interest" description="Disordered" evidence="1">
    <location>
        <begin position="216"/>
        <end position="235"/>
    </location>
</feature>
<dbReference type="EMBL" id="BART01033148">
    <property type="protein sequence ID" value="GAH17541.1"/>
    <property type="molecule type" value="Genomic_DNA"/>
</dbReference>
<organism evidence="2">
    <name type="scientific">marine sediment metagenome</name>
    <dbReference type="NCBI Taxonomy" id="412755"/>
    <lineage>
        <taxon>unclassified sequences</taxon>
        <taxon>metagenomes</taxon>
        <taxon>ecological metagenomes</taxon>
    </lineage>
</organism>
<feature type="non-terminal residue" evidence="2">
    <location>
        <position position="235"/>
    </location>
</feature>
<feature type="non-terminal residue" evidence="2">
    <location>
        <position position="1"/>
    </location>
</feature>
<dbReference type="AlphaFoldDB" id="X1D9T7"/>
<evidence type="ECO:0000256" key="1">
    <source>
        <dbReference type="SAM" id="MobiDB-lite"/>
    </source>
</evidence>
<comment type="caution">
    <text evidence="2">The sequence shown here is derived from an EMBL/GenBank/DDBJ whole genome shotgun (WGS) entry which is preliminary data.</text>
</comment>
<evidence type="ECO:0000313" key="2">
    <source>
        <dbReference type="EMBL" id="GAH17541.1"/>
    </source>
</evidence>
<reference evidence="2" key="1">
    <citation type="journal article" date="2014" name="Front. Microbiol.">
        <title>High frequency of phylogenetically diverse reductive dehalogenase-homologous genes in deep subseafloor sedimentary metagenomes.</title>
        <authorList>
            <person name="Kawai M."/>
            <person name="Futagami T."/>
            <person name="Toyoda A."/>
            <person name="Takaki Y."/>
            <person name="Nishi S."/>
            <person name="Hori S."/>
            <person name="Arai W."/>
            <person name="Tsubouchi T."/>
            <person name="Morono Y."/>
            <person name="Uchiyama I."/>
            <person name="Ito T."/>
            <person name="Fujiyama A."/>
            <person name="Inagaki F."/>
            <person name="Takami H."/>
        </authorList>
    </citation>
    <scope>NUCLEOTIDE SEQUENCE</scope>
    <source>
        <strain evidence="2">Expedition CK06-06</strain>
    </source>
</reference>
<name>X1D9T7_9ZZZZ</name>